<feature type="coiled-coil region" evidence="1">
    <location>
        <begin position="113"/>
        <end position="143"/>
    </location>
</feature>
<dbReference type="OrthoDB" id="5957385at2"/>
<sequence length="145" mass="16105">MRRAADLLTPDLFEVPAPVRPIPGALAVGPALRGLLSDLLKRSPLSRHDVAARMSELTGDHISKHQLDSWTAESRDAWRFPFEYAPAFEAALETHELGAWYADLRGARLSVGREALEAQLGRVAQMRDELARQERALKKLLGEQA</sequence>
<dbReference type="EMBL" id="SSOD01000008">
    <property type="protein sequence ID" value="THF60944.1"/>
    <property type="molecule type" value="Genomic_DNA"/>
</dbReference>
<name>A0A4S4ANY4_9RHOO</name>
<gene>
    <name evidence="2" type="ORF">E6O51_11995</name>
</gene>
<evidence type="ECO:0000313" key="2">
    <source>
        <dbReference type="EMBL" id="THF60944.1"/>
    </source>
</evidence>
<reference evidence="2 3" key="1">
    <citation type="submission" date="2019-04" db="EMBL/GenBank/DDBJ databases">
        <title>Azoarcus rhizosphaerae sp. nov. isolated from rhizosphere of Ficus religiosa.</title>
        <authorList>
            <person name="Lin S.-Y."/>
            <person name="Hameed A."/>
            <person name="Hsu Y.-H."/>
            <person name="Young C.-C."/>
        </authorList>
    </citation>
    <scope>NUCLEOTIDE SEQUENCE [LARGE SCALE GENOMIC DNA]</scope>
    <source>
        <strain evidence="2 3">CC-YHH848</strain>
    </source>
</reference>
<organism evidence="2 3">
    <name type="scientific">Pseudothauera rhizosphaerae</name>
    <dbReference type="NCBI Taxonomy" id="2565932"/>
    <lineage>
        <taxon>Bacteria</taxon>
        <taxon>Pseudomonadati</taxon>
        <taxon>Pseudomonadota</taxon>
        <taxon>Betaproteobacteria</taxon>
        <taxon>Rhodocyclales</taxon>
        <taxon>Zoogloeaceae</taxon>
        <taxon>Pseudothauera</taxon>
    </lineage>
</organism>
<proteinExistence type="predicted"/>
<evidence type="ECO:0000313" key="3">
    <source>
        <dbReference type="Proteomes" id="UP000307956"/>
    </source>
</evidence>
<keyword evidence="3" id="KW-1185">Reference proteome</keyword>
<dbReference type="RefSeq" id="WP_136385218.1">
    <property type="nucleotide sequence ID" value="NZ_SSOD01000008.1"/>
</dbReference>
<keyword evidence="1" id="KW-0175">Coiled coil</keyword>
<dbReference type="AlphaFoldDB" id="A0A4S4ANY4"/>
<evidence type="ECO:0000256" key="1">
    <source>
        <dbReference type="SAM" id="Coils"/>
    </source>
</evidence>
<dbReference type="Proteomes" id="UP000307956">
    <property type="component" value="Unassembled WGS sequence"/>
</dbReference>
<comment type="caution">
    <text evidence="2">The sequence shown here is derived from an EMBL/GenBank/DDBJ whole genome shotgun (WGS) entry which is preliminary data.</text>
</comment>
<accession>A0A4S4ANY4</accession>
<protein>
    <submittedName>
        <fullName evidence="2">Uncharacterized protein</fullName>
    </submittedName>
</protein>